<comment type="subunit">
    <text evidence="6">Homodimer.</text>
</comment>
<dbReference type="AlphaFoldDB" id="A0A5D8QFS8"/>
<keyword evidence="9" id="KW-1185">Reference proteome</keyword>
<reference evidence="8 9" key="1">
    <citation type="submission" date="2019-08" db="EMBL/GenBank/DDBJ databases">
        <title>Calorimonas adulescens gen. nov., sp. nov., an anaerobic thermophilic bacterium from Sakhalin hot spring.</title>
        <authorList>
            <person name="Khomyakova M.A."/>
            <person name="Merkel A.Y."/>
            <person name="Novikov A."/>
            <person name="Bonch-Osmolovskaya E.A."/>
            <person name="Slobodkin A.I."/>
        </authorList>
    </citation>
    <scope>NUCLEOTIDE SEQUENCE [LARGE SCALE GENOMIC DNA]</scope>
    <source>
        <strain evidence="8 9">A05MB</strain>
    </source>
</reference>
<keyword evidence="5 6" id="KW-0378">Hydrolase</keyword>
<evidence type="ECO:0000256" key="6">
    <source>
        <dbReference type="HAMAP-Rule" id="MF_01468"/>
    </source>
</evidence>
<comment type="similarity">
    <text evidence="6">Belongs to the MrnC RNase family.</text>
</comment>
<evidence type="ECO:0000256" key="5">
    <source>
        <dbReference type="ARBA" id="ARBA00022801"/>
    </source>
</evidence>
<keyword evidence="1 6" id="KW-0690">Ribosome biogenesis</keyword>
<keyword evidence="3 6" id="KW-0540">Nuclease</keyword>
<keyword evidence="6" id="KW-0963">Cytoplasm</keyword>
<dbReference type="Proteomes" id="UP000322976">
    <property type="component" value="Unassembled WGS sequence"/>
</dbReference>
<keyword evidence="6" id="KW-0699">rRNA-binding</keyword>
<dbReference type="GO" id="GO:0019843">
    <property type="term" value="F:rRNA binding"/>
    <property type="evidence" value="ECO:0007669"/>
    <property type="project" value="UniProtKB-UniRule"/>
</dbReference>
<dbReference type="HAMAP" id="MF_01468">
    <property type="entry name" value="RNase_Mini_III"/>
    <property type="match status" value="1"/>
</dbReference>
<evidence type="ECO:0000256" key="3">
    <source>
        <dbReference type="ARBA" id="ARBA00022722"/>
    </source>
</evidence>
<protein>
    <recommendedName>
        <fullName evidence="6">Mini-ribonuclease 3</fullName>
        <shortName evidence="6">Mini-3</shortName>
        <shortName evidence="6">Mini-RNase 3</shortName>
        <ecNumber evidence="6">3.1.26.-</ecNumber>
    </recommendedName>
    <alternativeName>
        <fullName evidence="6">Mini-RNase III</fullName>
        <shortName evidence="6">Mini-III</shortName>
    </alternativeName>
</protein>
<evidence type="ECO:0000256" key="2">
    <source>
        <dbReference type="ARBA" id="ARBA00022552"/>
    </source>
</evidence>
<comment type="function">
    <text evidence="6">Involved in correct processing of both the 5' and 3' ends of 23S rRNA precursor. Processes 30S rRNA precursor transcript even in absence of ribonuclease 3 (Rnc); Rnc processes 30S rRNA into smaller rRNA precursors.</text>
</comment>
<organism evidence="8 9">
    <name type="scientific">Calorimonas adulescens</name>
    <dbReference type="NCBI Taxonomy" id="2606906"/>
    <lineage>
        <taxon>Bacteria</taxon>
        <taxon>Bacillati</taxon>
        <taxon>Bacillota</taxon>
        <taxon>Clostridia</taxon>
        <taxon>Thermoanaerobacterales</taxon>
        <taxon>Thermoanaerobacteraceae</taxon>
        <taxon>Calorimonas</taxon>
    </lineage>
</organism>
<keyword evidence="2 6" id="KW-0698">rRNA processing</keyword>
<keyword evidence="6" id="KW-0694">RNA-binding</keyword>
<evidence type="ECO:0000256" key="1">
    <source>
        <dbReference type="ARBA" id="ARBA00022517"/>
    </source>
</evidence>
<sequence>MEKKMIGQKASHIPSLALAYLGDSIYEVFIRKYLISEGIMDVNTLHKETVKYVNAVSQAVFLSKLEGFLTEEEMDVVRRGRNAKINTKPQNCDIQDYKRATALEALIGYLFINERLDRIDEIMKKIISYA</sequence>
<evidence type="ECO:0000313" key="8">
    <source>
        <dbReference type="EMBL" id="TZE82696.1"/>
    </source>
</evidence>
<dbReference type="GO" id="GO:0005737">
    <property type="term" value="C:cytoplasm"/>
    <property type="evidence" value="ECO:0007669"/>
    <property type="project" value="UniProtKB-SubCell"/>
</dbReference>
<dbReference type="PANTHER" id="PTHR34276">
    <property type="entry name" value="MINI-RIBONUCLEASE 3"/>
    <property type="match status" value="1"/>
</dbReference>
<comment type="caution">
    <text evidence="8">The sequence shown here is derived from an EMBL/GenBank/DDBJ whole genome shotgun (WGS) entry which is preliminary data.</text>
</comment>
<keyword evidence="6" id="KW-0460">Magnesium</keyword>
<dbReference type="PIRSF" id="PIRSF005520">
    <property type="entry name" value="UCP005520"/>
    <property type="match status" value="1"/>
</dbReference>
<gene>
    <name evidence="6" type="primary">mrnC</name>
    <name evidence="8" type="ORF">FWJ32_03595</name>
</gene>
<evidence type="ECO:0000313" key="9">
    <source>
        <dbReference type="Proteomes" id="UP000322976"/>
    </source>
</evidence>
<comment type="subcellular location">
    <subcellularLocation>
        <location evidence="6">Cytoplasm</location>
    </subcellularLocation>
</comment>
<feature type="active site" evidence="6">
    <location>
        <position position="23"/>
    </location>
</feature>
<dbReference type="InterPro" id="IPR036389">
    <property type="entry name" value="RNase_III_sf"/>
</dbReference>
<name>A0A5D8QFS8_9THEO</name>
<dbReference type="GO" id="GO:0004525">
    <property type="term" value="F:ribonuclease III activity"/>
    <property type="evidence" value="ECO:0007669"/>
    <property type="project" value="InterPro"/>
</dbReference>
<dbReference type="RefSeq" id="WP_149544611.1">
    <property type="nucleotide sequence ID" value="NZ_VTPS01000004.1"/>
</dbReference>
<evidence type="ECO:0000256" key="4">
    <source>
        <dbReference type="ARBA" id="ARBA00022759"/>
    </source>
</evidence>
<dbReference type="Pfam" id="PF00636">
    <property type="entry name" value="Ribonuclease_3"/>
    <property type="match status" value="1"/>
</dbReference>
<dbReference type="EMBL" id="VTPS01000004">
    <property type="protein sequence ID" value="TZE82696.1"/>
    <property type="molecule type" value="Genomic_DNA"/>
</dbReference>
<dbReference type="PANTHER" id="PTHR34276:SF1">
    <property type="entry name" value="MINI-RIBONUCLEASE 3"/>
    <property type="match status" value="1"/>
</dbReference>
<comment type="cofactor">
    <cofactor evidence="6">
        <name>Mg(2+)</name>
        <dbReference type="ChEBI" id="CHEBI:18420"/>
    </cofactor>
</comment>
<evidence type="ECO:0000259" key="7">
    <source>
        <dbReference type="Pfam" id="PF00636"/>
    </source>
</evidence>
<dbReference type="SUPFAM" id="SSF69065">
    <property type="entry name" value="RNase III domain-like"/>
    <property type="match status" value="1"/>
</dbReference>
<accession>A0A5D8QFS8</accession>
<dbReference type="Gene3D" id="1.10.1520.10">
    <property type="entry name" value="Ribonuclease III domain"/>
    <property type="match status" value="1"/>
</dbReference>
<feature type="domain" description="RNase III" evidence="7">
    <location>
        <begin position="17"/>
        <end position="113"/>
    </location>
</feature>
<keyword evidence="4 6" id="KW-0255">Endonuclease</keyword>
<dbReference type="InterPro" id="IPR008226">
    <property type="entry name" value="Mini3_fam"/>
</dbReference>
<dbReference type="GO" id="GO:0006364">
    <property type="term" value="P:rRNA processing"/>
    <property type="evidence" value="ECO:0007669"/>
    <property type="project" value="UniProtKB-UniRule"/>
</dbReference>
<proteinExistence type="inferred from homology"/>
<dbReference type="InterPro" id="IPR000999">
    <property type="entry name" value="RNase_III_dom"/>
</dbReference>
<dbReference type="EC" id="3.1.26.-" evidence="6"/>